<sequence>MNAVTDILKDMSYGPAPEDDAIVREWLAATPEKFAHFVDGAFVAGTHERRFETIEPATGRVLAELPAAGTTTIEAAVAAARAAQKGWADLAGHDRAKMLYALARAVQRHARFLAVLETIDNGKPIRETRDIDVPLVARHFYHHAGWAELAADEFRGMAPVGVCAQVIPWNFPLLMLAWKVAPALAAGCTVVLKPAEQTPLSAIAFAEICMEVGLPKGVVNIVQGDGETGAALVGHEGVDKVAFTGSTDVGRSIRVATAGQRKALSLELGGKSPFVVFEDADIEAAVEGVVDAVWFNQGEVCCAGSRLLVHESIADHLHQRLRERMETMRLGNPLDKAIDMGAIVSQQQLTRVRAIVETAQKEGARLFQPAAALPETGTFYPPSLLTNVAPASTAASVEIFGPVLASTTFRTPAEAIALANDTRYGLAASLWSENVSTVLHVAERVEAGVVWINATNLFDAAAPFGGYRESGYGREGGAAGMAEYLKPECLPAPRGKVADTAPAEAAPVPETRPAGGVDRTAKLYVAGKQARPDGGYSYIVRGRRGAAVGEAGLGNRKDIRNAVEAAAKAKGWSGLSGHQRAQILYYLGENLAERAEEFAARIELQVGGGRRAADAEIDASIRRIFHYAAWADKHDARVTSTLGRHTTLAMNEPFGVAGVLAPDASPLLGSLSLALPLLAAGNRIVLVPSTPAPLSMTDFYQVLETSDVPAGTFNIVTGARADLAVTLADHDDVDVLWGAATAGEIADCERRSAGNLKPVFMVDETTVDVAAEEFKGRRLLDRASRIKTIWIPYGV</sequence>
<keyword evidence="4" id="KW-0630">Potassium</keyword>
<evidence type="ECO:0000256" key="6">
    <source>
        <dbReference type="ARBA" id="ARBA00023097"/>
    </source>
</evidence>
<feature type="active site" evidence="8">
    <location>
        <position position="267"/>
    </location>
</feature>
<protein>
    <submittedName>
        <fullName evidence="11">Aldehyde dehydrogenase family protein</fullName>
    </submittedName>
</protein>
<evidence type="ECO:0000256" key="5">
    <source>
        <dbReference type="ARBA" id="ARBA00023002"/>
    </source>
</evidence>
<dbReference type="RefSeq" id="WP_141167439.1">
    <property type="nucleotide sequence ID" value="NZ_VHLH01000024.1"/>
</dbReference>
<organism evidence="11 12">
    <name type="scientific">Pararhizobium mangrovi</name>
    <dbReference type="NCBI Taxonomy" id="2590452"/>
    <lineage>
        <taxon>Bacteria</taxon>
        <taxon>Pseudomonadati</taxon>
        <taxon>Pseudomonadota</taxon>
        <taxon>Alphaproteobacteria</taxon>
        <taxon>Hyphomicrobiales</taxon>
        <taxon>Rhizobiaceae</taxon>
        <taxon>Rhizobium/Agrobacterium group</taxon>
        <taxon>Pararhizobium</taxon>
    </lineage>
</organism>
<evidence type="ECO:0000313" key="11">
    <source>
        <dbReference type="EMBL" id="TPW26996.1"/>
    </source>
</evidence>
<evidence type="ECO:0000256" key="2">
    <source>
        <dbReference type="ARBA" id="ARBA00022723"/>
    </source>
</evidence>
<evidence type="ECO:0000256" key="7">
    <source>
        <dbReference type="PIRNR" id="PIRNR036490"/>
    </source>
</evidence>
<dbReference type="PANTHER" id="PTHR11699">
    <property type="entry name" value="ALDEHYDE DEHYDROGENASE-RELATED"/>
    <property type="match status" value="1"/>
</dbReference>
<keyword evidence="6" id="KW-0558">Oxidation</keyword>
<dbReference type="OrthoDB" id="9812625at2"/>
<dbReference type="InterPro" id="IPR011408">
    <property type="entry name" value="Aldehyde_DH"/>
</dbReference>
<keyword evidence="2" id="KW-0479">Metal-binding</keyword>
<gene>
    <name evidence="11" type="ORF">FJU11_12685</name>
</gene>
<dbReference type="InterPro" id="IPR015590">
    <property type="entry name" value="Aldehyde_DH_dom"/>
</dbReference>
<comment type="similarity">
    <text evidence="1 7 9">Belongs to the aldehyde dehydrogenase family.</text>
</comment>
<name>A0A506U0B0_9HYPH</name>
<dbReference type="FunFam" id="3.40.309.10:FF:000012">
    <property type="entry name" value="Betaine aldehyde dehydrogenase"/>
    <property type="match status" value="1"/>
</dbReference>
<dbReference type="GO" id="GO:0016620">
    <property type="term" value="F:oxidoreductase activity, acting on the aldehyde or oxo group of donors, NAD or NADP as acceptor"/>
    <property type="evidence" value="ECO:0007669"/>
    <property type="project" value="UniProtKB-UniRule"/>
</dbReference>
<keyword evidence="5 9" id="KW-0560">Oxidoreductase</keyword>
<dbReference type="Pfam" id="PF00171">
    <property type="entry name" value="Aldedh"/>
    <property type="match status" value="2"/>
</dbReference>
<dbReference type="GO" id="GO:0046872">
    <property type="term" value="F:metal ion binding"/>
    <property type="evidence" value="ECO:0007669"/>
    <property type="project" value="UniProtKB-KW"/>
</dbReference>
<dbReference type="Proteomes" id="UP000320314">
    <property type="component" value="Unassembled WGS sequence"/>
</dbReference>
<dbReference type="Gene3D" id="3.40.605.10">
    <property type="entry name" value="Aldehyde Dehydrogenase, Chain A, domain 1"/>
    <property type="match status" value="2"/>
</dbReference>
<dbReference type="InterPro" id="IPR016162">
    <property type="entry name" value="Ald_DH_N"/>
</dbReference>
<accession>A0A506U0B0</accession>
<evidence type="ECO:0000256" key="8">
    <source>
        <dbReference type="PROSITE-ProRule" id="PRU10007"/>
    </source>
</evidence>
<feature type="domain" description="Aldehyde dehydrogenase" evidence="10">
    <location>
        <begin position="545"/>
        <end position="736"/>
    </location>
</feature>
<proteinExistence type="inferred from homology"/>
<evidence type="ECO:0000256" key="4">
    <source>
        <dbReference type="ARBA" id="ARBA00022958"/>
    </source>
</evidence>
<dbReference type="InterPro" id="IPR029510">
    <property type="entry name" value="Ald_DH_CS_GLU"/>
</dbReference>
<dbReference type="FunFam" id="3.40.605.10:FF:000007">
    <property type="entry name" value="NAD/NADP-dependent betaine aldehyde dehydrogenase"/>
    <property type="match status" value="1"/>
</dbReference>
<evidence type="ECO:0000313" key="12">
    <source>
        <dbReference type="Proteomes" id="UP000320314"/>
    </source>
</evidence>
<dbReference type="AlphaFoldDB" id="A0A506U0B0"/>
<evidence type="ECO:0000256" key="1">
    <source>
        <dbReference type="ARBA" id="ARBA00009986"/>
    </source>
</evidence>
<keyword evidence="3" id="KW-0521">NADP</keyword>
<evidence type="ECO:0000256" key="9">
    <source>
        <dbReference type="RuleBase" id="RU003345"/>
    </source>
</evidence>
<dbReference type="InterPro" id="IPR016161">
    <property type="entry name" value="Ald_DH/histidinol_DH"/>
</dbReference>
<dbReference type="SUPFAM" id="SSF53720">
    <property type="entry name" value="ALDH-like"/>
    <property type="match status" value="2"/>
</dbReference>
<comment type="caution">
    <text evidence="11">The sequence shown here is derived from an EMBL/GenBank/DDBJ whole genome shotgun (WGS) entry which is preliminary data.</text>
</comment>
<dbReference type="Gene3D" id="3.40.309.10">
    <property type="entry name" value="Aldehyde Dehydrogenase, Chain A, domain 2"/>
    <property type="match status" value="1"/>
</dbReference>
<dbReference type="EMBL" id="VHLH01000024">
    <property type="protein sequence ID" value="TPW26996.1"/>
    <property type="molecule type" value="Genomic_DNA"/>
</dbReference>
<reference evidence="11 12" key="1">
    <citation type="submission" date="2019-06" db="EMBL/GenBank/DDBJ databases">
        <authorList>
            <person name="Li M."/>
        </authorList>
    </citation>
    <scope>NUCLEOTIDE SEQUENCE [LARGE SCALE GENOMIC DNA]</scope>
    <source>
        <strain evidence="11 12">BGMRC6574</strain>
    </source>
</reference>
<evidence type="ECO:0000259" key="10">
    <source>
        <dbReference type="Pfam" id="PF00171"/>
    </source>
</evidence>
<evidence type="ECO:0000256" key="3">
    <source>
        <dbReference type="ARBA" id="ARBA00022857"/>
    </source>
</evidence>
<dbReference type="PIRSF" id="PIRSF036490">
    <property type="entry name" value="Aldedh_dupl"/>
    <property type="match status" value="1"/>
</dbReference>
<dbReference type="InterPro" id="IPR016163">
    <property type="entry name" value="Ald_DH_C"/>
</dbReference>
<feature type="domain" description="Aldehyde dehydrogenase" evidence="10">
    <location>
        <begin position="43"/>
        <end position="486"/>
    </location>
</feature>
<keyword evidence="12" id="KW-1185">Reference proteome</keyword>
<dbReference type="PROSITE" id="PS00687">
    <property type="entry name" value="ALDEHYDE_DEHYDR_GLU"/>
    <property type="match status" value="1"/>
</dbReference>